<comment type="caution">
    <text evidence="2">The sequence shown here is derived from an EMBL/GenBank/DDBJ whole genome shotgun (WGS) entry which is preliminary data.</text>
</comment>
<dbReference type="Proteomes" id="UP000033140">
    <property type="component" value="Unassembled WGS sequence"/>
</dbReference>
<organism evidence="2 3">
    <name type="scientific">Saitoella complicata (strain BCRC 22490 / CBS 7301 / JCM 7358 / NBRC 10748 / NRRL Y-17804)</name>
    <dbReference type="NCBI Taxonomy" id="698492"/>
    <lineage>
        <taxon>Eukaryota</taxon>
        <taxon>Fungi</taxon>
        <taxon>Dikarya</taxon>
        <taxon>Ascomycota</taxon>
        <taxon>Taphrinomycotina</taxon>
        <taxon>Taphrinomycotina incertae sedis</taxon>
        <taxon>Saitoella</taxon>
    </lineage>
</organism>
<evidence type="ECO:0000313" key="2">
    <source>
        <dbReference type="EMBL" id="GAO46280.1"/>
    </source>
</evidence>
<feature type="region of interest" description="Disordered" evidence="1">
    <location>
        <begin position="1"/>
        <end position="29"/>
    </location>
</feature>
<sequence length="166" mass="18180">MEDKEEVEKEDDNSSDETAEQPGQRSSTELCDVNPLVRNNTSSLTPLCVEGRGLSTLQLGINAAKHPSTKLEFENTIGDQLLAGVRRVIKFAGVAVFLNDSFHGVCFRVCSYFSIVKYAALIGRRLTSTLVPPNSSTWEEPTSTTSTVTNQQACHSRRPSLIYPSA</sequence>
<name>A0A0E9NA49_SAICN</name>
<evidence type="ECO:0000313" key="3">
    <source>
        <dbReference type="Proteomes" id="UP000033140"/>
    </source>
</evidence>
<protein>
    <submittedName>
        <fullName evidence="2">Uncharacterized protein</fullName>
    </submittedName>
</protein>
<reference evidence="2 3" key="3">
    <citation type="journal article" date="2015" name="Genome Announc.">
        <title>Draft Genome Sequence of the Archiascomycetous Yeast Saitoella complicata.</title>
        <authorList>
            <person name="Yamauchi K."/>
            <person name="Kondo S."/>
            <person name="Hamamoto M."/>
            <person name="Takahashi Y."/>
            <person name="Ogura Y."/>
            <person name="Hayashi T."/>
            <person name="Nishida H."/>
        </authorList>
    </citation>
    <scope>NUCLEOTIDE SEQUENCE [LARGE SCALE GENOMIC DNA]</scope>
    <source>
        <strain evidence="2 3">NRRL Y-17804</strain>
    </source>
</reference>
<evidence type="ECO:0000256" key="1">
    <source>
        <dbReference type="SAM" id="MobiDB-lite"/>
    </source>
</evidence>
<accession>A0A0E9NA49</accession>
<gene>
    <name evidence="2" type="ORF">G7K_0513-t1</name>
</gene>
<reference evidence="2 3" key="1">
    <citation type="journal article" date="2011" name="J. Gen. Appl. Microbiol.">
        <title>Draft genome sequencing of the enigmatic yeast Saitoella complicata.</title>
        <authorList>
            <person name="Nishida H."/>
            <person name="Hamamoto M."/>
            <person name="Sugiyama J."/>
        </authorList>
    </citation>
    <scope>NUCLEOTIDE SEQUENCE [LARGE SCALE GENOMIC DNA]</scope>
    <source>
        <strain evidence="2 3">NRRL Y-17804</strain>
    </source>
</reference>
<dbReference type="AlphaFoldDB" id="A0A0E9NA49"/>
<keyword evidence="3" id="KW-1185">Reference proteome</keyword>
<proteinExistence type="predicted"/>
<feature type="compositionally biased region" description="Acidic residues" evidence="1">
    <location>
        <begin position="8"/>
        <end position="19"/>
    </location>
</feature>
<dbReference type="EMBL" id="BACD03000003">
    <property type="protein sequence ID" value="GAO46280.1"/>
    <property type="molecule type" value="Genomic_DNA"/>
</dbReference>
<reference evidence="2 3" key="2">
    <citation type="journal article" date="2014" name="J. Gen. Appl. Microbiol.">
        <title>The early diverging ascomycetous budding yeast Saitoella complicata has three histone deacetylases belonging to the Clr6, Hos2, and Rpd3 lineages.</title>
        <authorList>
            <person name="Nishida H."/>
            <person name="Matsumoto T."/>
            <person name="Kondo S."/>
            <person name="Hamamoto M."/>
            <person name="Yoshikawa H."/>
        </authorList>
    </citation>
    <scope>NUCLEOTIDE SEQUENCE [LARGE SCALE GENOMIC DNA]</scope>
    <source>
        <strain evidence="2 3">NRRL Y-17804</strain>
    </source>
</reference>